<sequence length="187" mass="21046">MAFRRGFKSQCERRSVEYRKQLGVNASGPLSADRLADHLGITVWSVKDVEDLDAENRSVLTNEADDSWAALTMRMGPSSLVVYKPVSSLGRRNNVIMHELSHIILGHELAQAFLMEDGSLVPGNFDQDQEDEADWLAGTLLLPRPALLSIRTQGIPDELACDQYLVSREMLTWRARMTGVDYQLSRR</sequence>
<dbReference type="Proteomes" id="UP001597474">
    <property type="component" value="Unassembled WGS sequence"/>
</dbReference>
<name>A0ABW5U6N1_9RHOB</name>
<protein>
    <submittedName>
        <fullName evidence="2">ImmA/IrrE family metallo-endopeptidase</fullName>
    </submittedName>
</protein>
<feature type="domain" description="IrrE N-terminal-like" evidence="1">
    <location>
        <begin position="79"/>
        <end position="172"/>
    </location>
</feature>
<evidence type="ECO:0000259" key="1">
    <source>
        <dbReference type="Pfam" id="PF06114"/>
    </source>
</evidence>
<dbReference type="Pfam" id="PF06114">
    <property type="entry name" value="Peptidase_M78"/>
    <property type="match status" value="1"/>
</dbReference>
<dbReference type="Gene3D" id="1.10.10.2910">
    <property type="match status" value="1"/>
</dbReference>
<proteinExistence type="predicted"/>
<dbReference type="EMBL" id="JBHUMP010000029">
    <property type="protein sequence ID" value="MFD2741529.1"/>
    <property type="molecule type" value="Genomic_DNA"/>
</dbReference>
<gene>
    <name evidence="2" type="ORF">ACFSUD_18330</name>
</gene>
<evidence type="ECO:0000313" key="2">
    <source>
        <dbReference type="EMBL" id="MFD2741529.1"/>
    </source>
</evidence>
<dbReference type="RefSeq" id="WP_386375956.1">
    <property type="nucleotide sequence ID" value="NZ_JBHUMP010000029.1"/>
</dbReference>
<dbReference type="InterPro" id="IPR010359">
    <property type="entry name" value="IrrE_HExxH"/>
</dbReference>
<reference evidence="3" key="1">
    <citation type="journal article" date="2019" name="Int. J. Syst. Evol. Microbiol.">
        <title>The Global Catalogue of Microorganisms (GCM) 10K type strain sequencing project: providing services to taxonomists for standard genome sequencing and annotation.</title>
        <authorList>
            <consortium name="The Broad Institute Genomics Platform"/>
            <consortium name="The Broad Institute Genome Sequencing Center for Infectious Disease"/>
            <person name="Wu L."/>
            <person name="Ma J."/>
        </authorList>
    </citation>
    <scope>NUCLEOTIDE SEQUENCE [LARGE SCALE GENOMIC DNA]</scope>
    <source>
        <strain evidence="3">TISTR 2562</strain>
    </source>
</reference>
<keyword evidence="3" id="KW-1185">Reference proteome</keyword>
<evidence type="ECO:0000313" key="3">
    <source>
        <dbReference type="Proteomes" id="UP001597474"/>
    </source>
</evidence>
<comment type="caution">
    <text evidence="2">The sequence shown here is derived from an EMBL/GenBank/DDBJ whole genome shotgun (WGS) entry which is preliminary data.</text>
</comment>
<accession>A0ABW5U6N1</accession>
<organism evidence="2 3">
    <name type="scientific">Sulfitobacter aestuarii</name>
    <dbReference type="NCBI Taxonomy" id="2161676"/>
    <lineage>
        <taxon>Bacteria</taxon>
        <taxon>Pseudomonadati</taxon>
        <taxon>Pseudomonadota</taxon>
        <taxon>Alphaproteobacteria</taxon>
        <taxon>Rhodobacterales</taxon>
        <taxon>Roseobacteraceae</taxon>
        <taxon>Sulfitobacter</taxon>
    </lineage>
</organism>